<dbReference type="SUPFAM" id="SSF52540">
    <property type="entry name" value="P-loop containing nucleoside triphosphate hydrolases"/>
    <property type="match status" value="1"/>
</dbReference>
<evidence type="ECO:0000256" key="1">
    <source>
        <dbReference type="ARBA" id="ARBA00022801"/>
    </source>
</evidence>
<name>A0ABX6HMR7_9BURK</name>
<dbReference type="Pfam" id="PF08706">
    <property type="entry name" value="D5_N"/>
    <property type="match status" value="1"/>
</dbReference>
<keyword evidence="4" id="KW-1185">Reference proteome</keyword>
<evidence type="ECO:0000259" key="2">
    <source>
        <dbReference type="SMART" id="SM00885"/>
    </source>
</evidence>
<reference evidence="3 4" key="1">
    <citation type="journal article" date="2015" name="Genome Announc.">
        <title>Genome Sequences of Two Pandoraea pnomenusa Isolates Recovered 11 Months Apart from a Cystic Fibrosis Patient.</title>
        <authorList>
            <person name="Ee R."/>
            <person name="Ambrose M."/>
            <person name="Lazenby J."/>
            <person name="Williams P."/>
            <person name="Chan K.G."/>
            <person name="Roddam L."/>
        </authorList>
    </citation>
    <scope>NUCLEOTIDE SEQUENCE [LARGE SCALE GENOMIC DNA]</scope>
    <source>
        <strain evidence="3 4">6399</strain>
    </source>
</reference>
<dbReference type="InterPro" id="IPR051620">
    <property type="entry name" value="ORF904-like_C"/>
</dbReference>
<sequence>MAQLQIVWRRHQGNALLPCEFVLAGQCVSGRPFHRERALANLYVATNRGGVAFDHHSGDWWVFEGIWQKSQHLALRRCKDMVGCLMETAKMHDKEKQGCFLPAVQRHATASALSAILRQASLEASLEISTSRFDSNPDLPGVENGVIELLTGLHRPACASDFFTLRCGAAYDPDAKCPEFTKFIASIAEGDTNFASYIQRALGYNAFPRTGVLLIIGPGGNGKGVLLRAITKALGDYGKTVAPSLLQRAYASNPNSPSPAVMALKGSLAGTPCANIASRSAERGGTFPHHP</sequence>
<feature type="domain" description="Bacteriophage/plasmid primase P4 C-terminal" evidence="2">
    <location>
        <begin position="40"/>
        <end position="189"/>
    </location>
</feature>
<accession>A0ABX6HMR7</accession>
<proteinExistence type="predicted"/>
<evidence type="ECO:0000313" key="3">
    <source>
        <dbReference type="EMBL" id="QHF12187.1"/>
    </source>
</evidence>
<dbReference type="PANTHER" id="PTHR35372:SF2">
    <property type="entry name" value="SF3 HELICASE DOMAIN-CONTAINING PROTEIN"/>
    <property type="match status" value="1"/>
</dbReference>
<dbReference type="SMART" id="SM00885">
    <property type="entry name" value="D5_N"/>
    <property type="match status" value="1"/>
</dbReference>
<dbReference type="Proteomes" id="UP000035080">
    <property type="component" value="Chromosome"/>
</dbReference>
<dbReference type="InterPro" id="IPR027417">
    <property type="entry name" value="P-loop_NTPase"/>
</dbReference>
<organism evidence="3 4">
    <name type="scientific">Pandoraea fibrosis</name>
    <dbReference type="NCBI Taxonomy" id="1891094"/>
    <lineage>
        <taxon>Bacteria</taxon>
        <taxon>Pseudomonadati</taxon>
        <taxon>Pseudomonadota</taxon>
        <taxon>Betaproteobacteria</taxon>
        <taxon>Burkholderiales</taxon>
        <taxon>Burkholderiaceae</taxon>
        <taxon>Pandoraea</taxon>
    </lineage>
</organism>
<dbReference type="EMBL" id="CP047385">
    <property type="protein sequence ID" value="QHF12187.1"/>
    <property type="molecule type" value="Genomic_DNA"/>
</dbReference>
<dbReference type="InterPro" id="IPR014818">
    <property type="entry name" value="Phage/plasmid_primase_P4_C"/>
</dbReference>
<evidence type="ECO:0000313" key="4">
    <source>
        <dbReference type="Proteomes" id="UP000035080"/>
    </source>
</evidence>
<keyword evidence="1" id="KW-0378">Hydrolase</keyword>
<gene>
    <name evidence="3" type="ORF">PI93_005625</name>
</gene>
<protein>
    <recommendedName>
        <fullName evidence="2">Bacteriophage/plasmid primase P4 C-terminal domain-containing protein</fullName>
    </recommendedName>
</protein>
<dbReference type="PANTHER" id="PTHR35372">
    <property type="entry name" value="ATP BINDING PROTEIN-RELATED"/>
    <property type="match status" value="1"/>
</dbReference>